<keyword evidence="1" id="KW-0645">Protease</keyword>
<dbReference type="Gene3D" id="3.10.10.10">
    <property type="entry name" value="HIV Type 1 Reverse Transcriptase, subunit A, domain 1"/>
    <property type="match status" value="1"/>
</dbReference>
<evidence type="ECO:0000313" key="4">
    <source>
        <dbReference type="EMBL" id="GJT17305.1"/>
    </source>
</evidence>
<gene>
    <name evidence="4" type="ORF">Tco_0876011</name>
</gene>
<dbReference type="InterPro" id="IPR043502">
    <property type="entry name" value="DNA/RNA_pol_sf"/>
</dbReference>
<proteinExistence type="predicted"/>
<evidence type="ECO:0000259" key="3">
    <source>
        <dbReference type="Pfam" id="PF22936"/>
    </source>
</evidence>
<reference evidence="4" key="2">
    <citation type="submission" date="2022-01" db="EMBL/GenBank/DDBJ databases">
        <authorList>
            <person name="Yamashiro T."/>
            <person name="Shiraishi A."/>
            <person name="Satake H."/>
            <person name="Nakayama K."/>
        </authorList>
    </citation>
    <scope>NUCLEOTIDE SEQUENCE</scope>
</reference>
<name>A0ABQ5BR28_9ASTR</name>
<organism evidence="4 5">
    <name type="scientific">Tanacetum coccineum</name>
    <dbReference type="NCBI Taxonomy" id="301880"/>
    <lineage>
        <taxon>Eukaryota</taxon>
        <taxon>Viridiplantae</taxon>
        <taxon>Streptophyta</taxon>
        <taxon>Embryophyta</taxon>
        <taxon>Tracheophyta</taxon>
        <taxon>Spermatophyta</taxon>
        <taxon>Magnoliopsida</taxon>
        <taxon>eudicotyledons</taxon>
        <taxon>Gunneridae</taxon>
        <taxon>Pentapetalae</taxon>
        <taxon>asterids</taxon>
        <taxon>campanulids</taxon>
        <taxon>Asterales</taxon>
        <taxon>Asteraceae</taxon>
        <taxon>Asteroideae</taxon>
        <taxon>Anthemideae</taxon>
        <taxon>Anthemidinae</taxon>
        <taxon>Tanacetum</taxon>
    </lineage>
</organism>
<reference evidence="4" key="1">
    <citation type="journal article" date="2022" name="Int. J. Mol. Sci.">
        <title>Draft Genome of Tanacetum Coccineum: Genomic Comparison of Closely Related Tanacetum-Family Plants.</title>
        <authorList>
            <person name="Yamashiro T."/>
            <person name="Shiraishi A."/>
            <person name="Nakayama K."/>
            <person name="Satake H."/>
        </authorList>
    </citation>
    <scope>NUCLEOTIDE SEQUENCE</scope>
</reference>
<feature type="region of interest" description="Disordered" evidence="2">
    <location>
        <begin position="166"/>
        <end position="194"/>
    </location>
</feature>
<dbReference type="EMBL" id="BQNB010013545">
    <property type="protein sequence ID" value="GJT17305.1"/>
    <property type="molecule type" value="Genomic_DNA"/>
</dbReference>
<evidence type="ECO:0000256" key="2">
    <source>
        <dbReference type="SAM" id="MobiDB-lite"/>
    </source>
</evidence>
<evidence type="ECO:0000256" key="1">
    <source>
        <dbReference type="ARBA" id="ARBA00022750"/>
    </source>
</evidence>
<keyword evidence="1" id="KW-0064">Aspartyl protease</keyword>
<accession>A0ABQ5BR28</accession>
<comment type="caution">
    <text evidence="4">The sequence shown here is derived from an EMBL/GenBank/DDBJ whole genome shotgun (WGS) entry which is preliminary data.</text>
</comment>
<feature type="domain" description="Retrovirus-related Pol polyprotein from transposon TNT 1-94-like beta-barrel" evidence="3">
    <location>
        <begin position="294"/>
        <end position="342"/>
    </location>
</feature>
<dbReference type="SUPFAM" id="SSF56672">
    <property type="entry name" value="DNA/RNA polymerases"/>
    <property type="match status" value="1"/>
</dbReference>
<dbReference type="InterPro" id="IPR032567">
    <property type="entry name" value="RTL1-rel"/>
</dbReference>
<dbReference type="PANTHER" id="PTHR15503:SF42">
    <property type="entry name" value="ZINC FINGER, CCHC-TYPE, RETROTRANSPOSON GAG DOMAIN, ASPARTIC PEPTIDASE DOMAIN PROTEIN-RELATED"/>
    <property type="match status" value="1"/>
</dbReference>
<keyword evidence="1" id="KW-0378">Hydrolase</keyword>
<evidence type="ECO:0000313" key="5">
    <source>
        <dbReference type="Proteomes" id="UP001151760"/>
    </source>
</evidence>
<protein>
    <recommendedName>
        <fullName evidence="3">Retrovirus-related Pol polyprotein from transposon TNT 1-94-like beta-barrel domain-containing protein</fullName>
    </recommendedName>
</protein>
<dbReference type="InterPro" id="IPR054722">
    <property type="entry name" value="PolX-like_BBD"/>
</dbReference>
<sequence length="494" mass="56300">MGFGSCGIANLAILQLGKFMEGEGKDYELASLIGKLKYEENIIDSNYDTEKKKSLTTTTPLSIAFFSTSIVQDFQDSPDDEEDIRSSQEYMNDLEMKFHERALLAKSKRFFKNGKESARNGEWVKTSMRKVHNLLEMEDDYERKSFLDYLCVDLNFVKEQRTEEPTSIFSTPLPPLEKLVGAEPQTKPTTGTKTIKSLLKDYSTDKTSKDVVINETINTSAPTKGNKNVSASKRNSTPTGKLKNVQNEDDIPMSMKRNQPKKPSVKLVKAQFTPQLITMTLSGLEECNIRKPIWYLDSRCLGHMTGVKSYLHKYVEQPGPKAIFGDDSRCITKGYGSIKCNVGMDWFTRVREEIDYFTKIVRIPLEDRRILVVQGDRFGKDLKLVPAIKMRRNHPEVFLNHLLGLPLTRKFEFQIGLVQGASPVAKAPYRLAPSKMKELSSQLQELLSKGLIRQSSSPWGALVLFVKKKDELMRIYIDYMELNKLTIKNQYPLP</sequence>
<feature type="compositionally biased region" description="Polar residues" evidence="2">
    <location>
        <begin position="218"/>
        <end position="239"/>
    </location>
</feature>
<dbReference type="PANTHER" id="PTHR15503">
    <property type="entry name" value="LDOC1 RELATED"/>
    <property type="match status" value="1"/>
</dbReference>
<feature type="region of interest" description="Disordered" evidence="2">
    <location>
        <begin position="218"/>
        <end position="246"/>
    </location>
</feature>
<dbReference type="Pfam" id="PF22936">
    <property type="entry name" value="Pol_BBD"/>
    <property type="match status" value="1"/>
</dbReference>
<dbReference type="Proteomes" id="UP001151760">
    <property type="component" value="Unassembled WGS sequence"/>
</dbReference>
<keyword evidence="5" id="KW-1185">Reference proteome</keyword>